<sequence length="433" mass="47983">MANHTMTIPRISDMLKKAPEGLNPYSFAIMALENLEKPPSGPIFRSVLTIFACISAAIMLCCLGILVVPFFQGEVGGSQHNWIVKRKYSGSRANPYFILNNGLVIGLSYLFGGILFQCYVALQFNTMDSNRQTSQFSWIEILKLPGSCATFIQAFTMLFISTSNPSQGGTKRYSIPPGIFNFLLIGFPALTAVASIFLIVHKASLVQKQDVSYNVLINLLTDAAKLWDGGEKILSESRNFLLQATYEVFSLDTFLKNRSRIRIGLFWAFMAIPSILFYVGGVIALVTTVYQPIKTPKKLQPANLNPNKIKTVGNEMENGPIILGKEGSRKLSRSLKFLWLHYFSMSMALSMDAATSMVFYLNKDNLKDIRLARKFFVTNLSSSIFTLVAMIILLARIIGDGKEAKNSASNCTSGFTESNYSASKVAPGNKQYM</sequence>
<evidence type="ECO:0000313" key="3">
    <source>
        <dbReference type="Proteomes" id="UP000324748"/>
    </source>
</evidence>
<feature type="transmembrane region" description="Helical" evidence="1">
    <location>
        <begin position="96"/>
        <end position="120"/>
    </location>
</feature>
<protein>
    <submittedName>
        <fullName evidence="2">Uncharacterized protein</fullName>
    </submittedName>
</protein>
<feature type="transmembrane region" description="Helical" evidence="1">
    <location>
        <begin position="265"/>
        <end position="290"/>
    </location>
</feature>
<evidence type="ECO:0000313" key="2">
    <source>
        <dbReference type="EMBL" id="KAA1112560.1"/>
    </source>
</evidence>
<dbReference type="EMBL" id="VSWC01000015">
    <property type="protein sequence ID" value="KAA1112560.1"/>
    <property type="molecule type" value="Genomic_DNA"/>
</dbReference>
<keyword evidence="1" id="KW-1133">Transmembrane helix</keyword>
<dbReference type="Proteomes" id="UP000324748">
    <property type="component" value="Unassembled WGS sequence"/>
</dbReference>
<dbReference type="OrthoDB" id="2506642at2759"/>
<feature type="transmembrane region" description="Helical" evidence="1">
    <location>
        <begin position="180"/>
        <end position="200"/>
    </location>
</feature>
<comment type="caution">
    <text evidence="2">The sequence shown here is derived from an EMBL/GenBank/DDBJ whole genome shotgun (WGS) entry which is preliminary data.</text>
</comment>
<feature type="transmembrane region" description="Helical" evidence="1">
    <location>
        <begin position="141"/>
        <end position="160"/>
    </location>
</feature>
<keyword evidence="1" id="KW-0812">Transmembrane</keyword>
<reference evidence="2 3" key="1">
    <citation type="submission" date="2019-05" db="EMBL/GenBank/DDBJ databases">
        <title>Emergence of the Ug99 lineage of the wheat stem rust pathogen through somatic hybridization.</title>
        <authorList>
            <person name="Li F."/>
            <person name="Upadhyaya N.M."/>
            <person name="Sperschneider J."/>
            <person name="Matny O."/>
            <person name="Nguyen-Phuc H."/>
            <person name="Mago R."/>
            <person name="Raley C."/>
            <person name="Miller M.E."/>
            <person name="Silverstein K.A.T."/>
            <person name="Henningsen E."/>
            <person name="Hirsch C.D."/>
            <person name="Visser B."/>
            <person name="Pretorius Z.A."/>
            <person name="Steffenson B.J."/>
            <person name="Schwessinger B."/>
            <person name="Dodds P.N."/>
            <person name="Figueroa M."/>
        </authorList>
    </citation>
    <scope>NUCLEOTIDE SEQUENCE [LARGE SCALE GENOMIC DNA]</scope>
    <source>
        <strain evidence="2">21-0</strain>
    </source>
</reference>
<keyword evidence="3" id="KW-1185">Reference proteome</keyword>
<feature type="transmembrane region" description="Helical" evidence="1">
    <location>
        <begin position="47"/>
        <end position="71"/>
    </location>
</feature>
<organism evidence="2 3">
    <name type="scientific">Puccinia graminis f. sp. tritici</name>
    <dbReference type="NCBI Taxonomy" id="56615"/>
    <lineage>
        <taxon>Eukaryota</taxon>
        <taxon>Fungi</taxon>
        <taxon>Dikarya</taxon>
        <taxon>Basidiomycota</taxon>
        <taxon>Pucciniomycotina</taxon>
        <taxon>Pucciniomycetes</taxon>
        <taxon>Pucciniales</taxon>
        <taxon>Pucciniaceae</taxon>
        <taxon>Puccinia</taxon>
    </lineage>
</organism>
<feature type="transmembrane region" description="Helical" evidence="1">
    <location>
        <begin position="374"/>
        <end position="398"/>
    </location>
</feature>
<accession>A0A5B0QH72</accession>
<feature type="transmembrane region" description="Helical" evidence="1">
    <location>
        <begin position="339"/>
        <end position="362"/>
    </location>
</feature>
<name>A0A5B0QH72_PUCGR</name>
<dbReference type="AlphaFoldDB" id="A0A5B0QH72"/>
<keyword evidence="1" id="KW-0472">Membrane</keyword>
<proteinExistence type="predicted"/>
<gene>
    <name evidence="2" type="ORF">PGT21_002078</name>
</gene>
<evidence type="ECO:0000256" key="1">
    <source>
        <dbReference type="SAM" id="Phobius"/>
    </source>
</evidence>